<keyword evidence="3" id="KW-1185">Reference proteome</keyword>
<proteinExistence type="predicted"/>
<reference evidence="3" key="1">
    <citation type="journal article" date="2019" name="Int. J. Syst. Evol. Microbiol.">
        <title>The Global Catalogue of Microorganisms (GCM) 10K type strain sequencing project: providing services to taxonomists for standard genome sequencing and annotation.</title>
        <authorList>
            <consortium name="The Broad Institute Genomics Platform"/>
            <consortium name="The Broad Institute Genome Sequencing Center for Infectious Disease"/>
            <person name="Wu L."/>
            <person name="Ma J."/>
        </authorList>
    </citation>
    <scope>NUCLEOTIDE SEQUENCE [LARGE SCALE GENOMIC DNA]</scope>
    <source>
        <strain evidence="3">CGMCC 1.15399</strain>
    </source>
</reference>
<dbReference type="Proteomes" id="UP001597097">
    <property type="component" value="Unassembled WGS sequence"/>
</dbReference>
<dbReference type="RefSeq" id="WP_219536582.1">
    <property type="nucleotide sequence ID" value="NZ_JAHKRM010000031.1"/>
</dbReference>
<feature type="region of interest" description="Disordered" evidence="1">
    <location>
        <begin position="50"/>
        <end position="91"/>
    </location>
</feature>
<name>A0ABW4GVX8_9ACTN</name>
<comment type="caution">
    <text evidence="2">The sequence shown here is derived from an EMBL/GenBank/DDBJ whole genome shotgun (WGS) entry which is preliminary data.</text>
</comment>
<protein>
    <submittedName>
        <fullName evidence="2">Uncharacterized protein</fullName>
    </submittedName>
</protein>
<organism evidence="2 3">
    <name type="scientific">Nonomuraea guangzhouensis</name>
    <dbReference type="NCBI Taxonomy" id="1291555"/>
    <lineage>
        <taxon>Bacteria</taxon>
        <taxon>Bacillati</taxon>
        <taxon>Actinomycetota</taxon>
        <taxon>Actinomycetes</taxon>
        <taxon>Streptosporangiales</taxon>
        <taxon>Streptosporangiaceae</taxon>
        <taxon>Nonomuraea</taxon>
    </lineage>
</organism>
<evidence type="ECO:0000256" key="1">
    <source>
        <dbReference type="SAM" id="MobiDB-lite"/>
    </source>
</evidence>
<feature type="compositionally biased region" description="Basic and acidic residues" evidence="1">
    <location>
        <begin position="53"/>
        <end position="74"/>
    </location>
</feature>
<evidence type="ECO:0000313" key="2">
    <source>
        <dbReference type="EMBL" id="MFD1547011.1"/>
    </source>
</evidence>
<evidence type="ECO:0000313" key="3">
    <source>
        <dbReference type="Proteomes" id="UP001597097"/>
    </source>
</evidence>
<accession>A0ABW4GVX8</accession>
<gene>
    <name evidence="2" type="ORF">ACFSJ0_58935</name>
</gene>
<sequence>MTRYQVTAPCVVHVPAMTPSGPALGTYYQGAILPDGVPQEKLDHLLNSGMIRALDEPKPASGGEREEPAEKSDGASDDPAPPSVNSASRKADLIDYGIAHGGDRDELETLTRDQLLDRYVRQQS</sequence>
<dbReference type="EMBL" id="JBHUCM010000070">
    <property type="protein sequence ID" value="MFD1547011.1"/>
    <property type="molecule type" value="Genomic_DNA"/>
</dbReference>